<proteinExistence type="predicted"/>
<name>A0A0G0EPT0_UNCC3</name>
<dbReference type="PATRIC" id="fig|1618350.3.peg.909"/>
<feature type="region of interest" description="Disordered" evidence="1">
    <location>
        <begin position="1"/>
        <end position="29"/>
    </location>
</feature>
<dbReference type="STRING" id="1618350.UR67_C0007G0027"/>
<evidence type="ECO:0000256" key="2">
    <source>
        <dbReference type="SAM" id="Phobius"/>
    </source>
</evidence>
<dbReference type="Proteomes" id="UP000034581">
    <property type="component" value="Unassembled WGS sequence"/>
</dbReference>
<dbReference type="EMBL" id="LBQB01000007">
    <property type="protein sequence ID" value="KKP69322.1"/>
    <property type="molecule type" value="Genomic_DNA"/>
</dbReference>
<keyword evidence="2" id="KW-0472">Membrane</keyword>
<gene>
    <name evidence="3" type="ORF">UR67_C0007G0027</name>
</gene>
<feature type="compositionally biased region" description="Basic residues" evidence="1">
    <location>
        <begin position="1"/>
        <end position="23"/>
    </location>
</feature>
<feature type="transmembrane region" description="Helical" evidence="2">
    <location>
        <begin position="95"/>
        <end position="115"/>
    </location>
</feature>
<protein>
    <submittedName>
        <fullName evidence="3">Uncharacterized protein</fullName>
    </submittedName>
</protein>
<feature type="compositionally biased region" description="Low complexity" evidence="1">
    <location>
        <begin position="155"/>
        <end position="181"/>
    </location>
</feature>
<keyword evidence="2" id="KW-1133">Transmembrane helix</keyword>
<keyword evidence="2" id="KW-0812">Transmembrane</keyword>
<accession>A0A0G0EPT0</accession>
<sequence>MRKKAPKKFHQTKKLKTRPVLSKKTKELPLRGKKKNEVLEVKTIPVSTEEPKDSLDTNKQTDIEKTDKVLENKIQTIISKDVNKQVLPPQKRSQFLVSLLILIFITILVGVFLIFTKIGWSKVLDSLKKTVTKTETSSSNRNVIWDEFMKNPEGSSDSQNNNNDTGTSDSNSNNDDNSSNDTDSETDNLYTSTILTGIKNTLLSIQGEIDNLDIENLNQPTTYEF</sequence>
<organism evidence="3 4">
    <name type="scientific">candidate division CPR3 bacterium GW2011_GWF2_35_18</name>
    <dbReference type="NCBI Taxonomy" id="1618350"/>
    <lineage>
        <taxon>Bacteria</taxon>
        <taxon>Bacteria division CPR3</taxon>
    </lineage>
</organism>
<evidence type="ECO:0000313" key="4">
    <source>
        <dbReference type="Proteomes" id="UP000034581"/>
    </source>
</evidence>
<evidence type="ECO:0000256" key="1">
    <source>
        <dbReference type="SAM" id="MobiDB-lite"/>
    </source>
</evidence>
<reference evidence="3 4" key="1">
    <citation type="journal article" date="2015" name="Nature">
        <title>rRNA introns, odd ribosomes, and small enigmatic genomes across a large radiation of phyla.</title>
        <authorList>
            <person name="Brown C.T."/>
            <person name="Hug L.A."/>
            <person name="Thomas B.C."/>
            <person name="Sharon I."/>
            <person name="Castelle C.J."/>
            <person name="Singh A."/>
            <person name="Wilkins M.J."/>
            <person name="Williams K.H."/>
            <person name="Banfield J.F."/>
        </authorList>
    </citation>
    <scope>NUCLEOTIDE SEQUENCE [LARGE SCALE GENOMIC DNA]</scope>
</reference>
<evidence type="ECO:0000313" key="3">
    <source>
        <dbReference type="EMBL" id="KKP69322.1"/>
    </source>
</evidence>
<feature type="region of interest" description="Disordered" evidence="1">
    <location>
        <begin position="142"/>
        <end position="186"/>
    </location>
</feature>
<comment type="caution">
    <text evidence="3">The sequence shown here is derived from an EMBL/GenBank/DDBJ whole genome shotgun (WGS) entry which is preliminary data.</text>
</comment>
<dbReference type="AlphaFoldDB" id="A0A0G0EPT0"/>